<dbReference type="InParanoid" id="A0A0C3D5B3"/>
<dbReference type="Proteomes" id="UP000054321">
    <property type="component" value="Unassembled WGS sequence"/>
</dbReference>
<protein>
    <recommendedName>
        <fullName evidence="1">DUF6546 domain-containing protein</fullName>
    </recommendedName>
</protein>
<name>A0A0C3D5B3_OIDMZ</name>
<feature type="domain" description="DUF6546" evidence="1">
    <location>
        <begin position="290"/>
        <end position="494"/>
    </location>
</feature>
<dbReference type="HOGENOM" id="CLU_023464_2_1_1"/>
<dbReference type="InterPro" id="IPR046676">
    <property type="entry name" value="DUF6546"/>
</dbReference>
<dbReference type="EMBL" id="KN832882">
    <property type="protein sequence ID" value="KIM97082.1"/>
    <property type="molecule type" value="Genomic_DNA"/>
</dbReference>
<dbReference type="AlphaFoldDB" id="A0A0C3D5B3"/>
<reference evidence="2 3" key="1">
    <citation type="submission" date="2014-04" db="EMBL/GenBank/DDBJ databases">
        <authorList>
            <consortium name="DOE Joint Genome Institute"/>
            <person name="Kuo A."/>
            <person name="Martino E."/>
            <person name="Perotto S."/>
            <person name="Kohler A."/>
            <person name="Nagy L.G."/>
            <person name="Floudas D."/>
            <person name="Copeland A."/>
            <person name="Barry K.W."/>
            <person name="Cichocki N."/>
            <person name="Veneault-Fourrey C."/>
            <person name="LaButti K."/>
            <person name="Lindquist E.A."/>
            <person name="Lipzen A."/>
            <person name="Lundell T."/>
            <person name="Morin E."/>
            <person name="Murat C."/>
            <person name="Sun H."/>
            <person name="Tunlid A."/>
            <person name="Henrissat B."/>
            <person name="Grigoriev I.V."/>
            <person name="Hibbett D.S."/>
            <person name="Martin F."/>
            <person name="Nordberg H.P."/>
            <person name="Cantor M.N."/>
            <person name="Hua S.X."/>
        </authorList>
    </citation>
    <scope>NUCLEOTIDE SEQUENCE [LARGE SCALE GENOMIC DNA]</scope>
    <source>
        <strain evidence="2 3">Zn</strain>
    </source>
</reference>
<organism evidence="2 3">
    <name type="scientific">Oidiodendron maius (strain Zn)</name>
    <dbReference type="NCBI Taxonomy" id="913774"/>
    <lineage>
        <taxon>Eukaryota</taxon>
        <taxon>Fungi</taxon>
        <taxon>Dikarya</taxon>
        <taxon>Ascomycota</taxon>
        <taxon>Pezizomycotina</taxon>
        <taxon>Leotiomycetes</taxon>
        <taxon>Leotiomycetes incertae sedis</taxon>
        <taxon>Myxotrichaceae</taxon>
        <taxon>Oidiodendron</taxon>
    </lineage>
</organism>
<evidence type="ECO:0000313" key="2">
    <source>
        <dbReference type="EMBL" id="KIM97082.1"/>
    </source>
</evidence>
<accession>A0A0C3D5B3</accession>
<sequence length="515" mass="59761">MTAHKTSWHCLPAEIRISILEALLQDSCQVSLASLATVSREWQTVIERHNFARIKLTPSRLTDFSLIICRNRALVRYIWLCLELEEYNCTKCAPEDEDMWGLSNMENMLITTALCNLFLTLSGWEPNSNLLLDISVYSPSDSKHWFKYLTFEPDIPSHECDQSQYAEQSILAEANDYNHCWNLGSQDFARTEYAITKVFEEFIIGEGLFDDDNEQEENQWWQQLPLVPAITGVLLRQQNRRRWKPTSLAQMFARLPRLQEIYYEPWREWNKTEQNWADQSFQSLFESLTSSQLRRLVIFENFNQQYPLSFNRPQQHPLGSADCDPIRIPTSNVSRAVANASLRLEHLSASFIVDASYFFSTREPSWKWPNLTLLTLTSQLLAPNTSLIEIDNMLQAAAATAMKMPNLKIMEIWNGREGLATLFRYESTRGGQPTIITWRGTWEFDLRPPVIQAWETVALKYCGHRPVIVKELLDVAIKSHGDAIHYLRPLNLIIRPVSLQQILIEHRIREGGKYN</sequence>
<evidence type="ECO:0000259" key="1">
    <source>
        <dbReference type="Pfam" id="PF20183"/>
    </source>
</evidence>
<gene>
    <name evidence="2" type="ORF">OIDMADRAFT_130635</name>
</gene>
<reference evidence="3" key="2">
    <citation type="submission" date="2015-01" db="EMBL/GenBank/DDBJ databases">
        <title>Evolutionary Origins and Diversification of the Mycorrhizal Mutualists.</title>
        <authorList>
            <consortium name="DOE Joint Genome Institute"/>
            <consortium name="Mycorrhizal Genomics Consortium"/>
            <person name="Kohler A."/>
            <person name="Kuo A."/>
            <person name="Nagy L.G."/>
            <person name="Floudas D."/>
            <person name="Copeland A."/>
            <person name="Barry K.W."/>
            <person name="Cichocki N."/>
            <person name="Veneault-Fourrey C."/>
            <person name="LaButti K."/>
            <person name="Lindquist E.A."/>
            <person name="Lipzen A."/>
            <person name="Lundell T."/>
            <person name="Morin E."/>
            <person name="Murat C."/>
            <person name="Riley R."/>
            <person name="Ohm R."/>
            <person name="Sun H."/>
            <person name="Tunlid A."/>
            <person name="Henrissat B."/>
            <person name="Grigoriev I.V."/>
            <person name="Hibbett D.S."/>
            <person name="Martin F."/>
        </authorList>
    </citation>
    <scope>NUCLEOTIDE SEQUENCE [LARGE SCALE GENOMIC DNA]</scope>
    <source>
        <strain evidence="3">Zn</strain>
    </source>
</reference>
<dbReference type="OrthoDB" id="4802432at2759"/>
<proteinExistence type="predicted"/>
<dbReference type="Pfam" id="PF20183">
    <property type="entry name" value="DUF6546"/>
    <property type="match status" value="1"/>
</dbReference>
<keyword evidence="3" id="KW-1185">Reference proteome</keyword>
<evidence type="ECO:0000313" key="3">
    <source>
        <dbReference type="Proteomes" id="UP000054321"/>
    </source>
</evidence>